<accession>R4WNF9</accession>
<dbReference type="GO" id="GO:0005525">
    <property type="term" value="F:GTP binding"/>
    <property type="evidence" value="ECO:0007669"/>
    <property type="project" value="UniProtKB-UniRule"/>
</dbReference>
<evidence type="ECO:0000256" key="16">
    <source>
        <dbReference type="PIRSR" id="PIRSR006135-2"/>
    </source>
</evidence>
<evidence type="ECO:0000256" key="2">
    <source>
        <dbReference type="ARBA" id="ARBA00000711"/>
    </source>
</evidence>
<evidence type="ECO:0000256" key="4">
    <source>
        <dbReference type="ARBA" id="ARBA00003889"/>
    </source>
</evidence>
<reference evidence="17 18" key="1">
    <citation type="journal article" date="2013" name="Genome Announc.">
        <title>Complete Genome Sequence of Burkholderia sp. Strain RPE64, Bacterial Symbiont of the Bean Bug Riptortus pedestris.</title>
        <authorList>
            <person name="Shibata T.F."/>
            <person name="Maeda T."/>
            <person name="Nikoh N."/>
            <person name="Yamaguchi K."/>
            <person name="Oshima K."/>
            <person name="Hattori M."/>
            <person name="Nishiyama T."/>
            <person name="Hasebe M."/>
            <person name="Fukatsu T."/>
            <person name="Kikuchi Y."/>
            <person name="Shigenobu S."/>
        </authorList>
    </citation>
    <scope>NUCLEOTIDE SEQUENCE [LARGE SCALE GENOMIC DNA]</scope>
</reference>
<comment type="catalytic activity">
    <reaction evidence="2 14">
        <text>adenosylcob(III)inamide phosphate + GTP + H(+) = adenosylcob(III)inamide-GDP + diphosphate</text>
        <dbReference type="Rhea" id="RHEA:22712"/>
        <dbReference type="ChEBI" id="CHEBI:15378"/>
        <dbReference type="ChEBI" id="CHEBI:33019"/>
        <dbReference type="ChEBI" id="CHEBI:37565"/>
        <dbReference type="ChEBI" id="CHEBI:58502"/>
        <dbReference type="ChEBI" id="CHEBI:60487"/>
        <dbReference type="EC" id="2.7.7.62"/>
    </reaction>
</comment>
<dbReference type="NCBIfam" id="NF004469">
    <property type="entry name" value="PRK05800.1"/>
    <property type="match status" value="1"/>
</dbReference>
<dbReference type="EC" id="2.7.1.156" evidence="14"/>
<evidence type="ECO:0000256" key="1">
    <source>
        <dbReference type="ARBA" id="ARBA00000312"/>
    </source>
</evidence>
<evidence type="ECO:0000256" key="14">
    <source>
        <dbReference type="PIRNR" id="PIRNR006135"/>
    </source>
</evidence>
<dbReference type="GO" id="GO:0005524">
    <property type="term" value="F:ATP binding"/>
    <property type="evidence" value="ECO:0007669"/>
    <property type="project" value="UniProtKB-UniRule"/>
</dbReference>
<feature type="binding site" evidence="16">
    <location>
        <begin position="76"/>
        <end position="79"/>
    </location>
    <ligand>
        <name>GTP</name>
        <dbReference type="ChEBI" id="CHEBI:37565"/>
    </ligand>
</feature>
<evidence type="ECO:0000313" key="18">
    <source>
        <dbReference type="Proteomes" id="UP000013966"/>
    </source>
</evidence>
<dbReference type="EMBL" id="AP013058">
    <property type="protein sequence ID" value="BAN22410.1"/>
    <property type="molecule type" value="Genomic_DNA"/>
</dbReference>
<dbReference type="GO" id="GO:0008820">
    <property type="term" value="F:cobinamide phosphate guanylyltransferase activity"/>
    <property type="evidence" value="ECO:0007669"/>
    <property type="project" value="UniProtKB-UniRule"/>
</dbReference>
<feature type="binding site" evidence="16">
    <location>
        <begin position="56"/>
        <end position="58"/>
    </location>
    <ligand>
        <name>GTP</name>
        <dbReference type="ChEBI" id="CHEBI:37565"/>
    </ligand>
</feature>
<keyword evidence="18" id="KW-1185">Reference proteome</keyword>
<evidence type="ECO:0000256" key="9">
    <source>
        <dbReference type="ARBA" id="ARBA00022679"/>
    </source>
</evidence>
<dbReference type="Proteomes" id="UP000013966">
    <property type="component" value="Chromosome 1"/>
</dbReference>
<evidence type="ECO:0000256" key="12">
    <source>
        <dbReference type="ARBA" id="ARBA00022840"/>
    </source>
</evidence>
<dbReference type="PANTHER" id="PTHR34848:SF1">
    <property type="entry name" value="BIFUNCTIONAL ADENOSYLCOBALAMIN BIOSYNTHESIS PROTEIN COBU"/>
    <property type="match status" value="1"/>
</dbReference>
<comment type="catalytic activity">
    <reaction evidence="3">
        <text>adenosylcob(III)inamide + GTP = adenosylcob(III)inamide phosphate + GDP + H(+)</text>
        <dbReference type="Rhea" id="RHEA:15765"/>
        <dbReference type="ChEBI" id="CHEBI:2480"/>
        <dbReference type="ChEBI" id="CHEBI:15378"/>
        <dbReference type="ChEBI" id="CHEBI:37565"/>
        <dbReference type="ChEBI" id="CHEBI:58189"/>
        <dbReference type="ChEBI" id="CHEBI:58502"/>
        <dbReference type="EC" id="2.7.1.156"/>
    </reaction>
</comment>
<evidence type="ECO:0000256" key="7">
    <source>
        <dbReference type="ARBA" id="ARBA00007490"/>
    </source>
</evidence>
<gene>
    <name evidence="17" type="primary">cobU</name>
    <name evidence="17" type="ORF">BRPE64_ACDS06560</name>
</gene>
<dbReference type="PATRIC" id="fig|758793.3.peg.656"/>
<keyword evidence="13 14" id="KW-0342">GTP-binding</keyword>
<dbReference type="AlphaFoldDB" id="R4WNF9"/>
<dbReference type="STRING" id="758793.BRPE64_ACDS06560"/>
<keyword evidence="11 14" id="KW-0418">Kinase</keyword>
<keyword evidence="9 14" id="KW-0808">Transferase</keyword>
<feature type="active site" description="GMP-histidine intermediate" evidence="15">
    <location>
        <position position="75"/>
    </location>
</feature>
<dbReference type="Pfam" id="PF02283">
    <property type="entry name" value="CobU"/>
    <property type="match status" value="1"/>
</dbReference>
<proteinExistence type="inferred from homology"/>
<evidence type="ECO:0000256" key="5">
    <source>
        <dbReference type="ARBA" id="ARBA00004692"/>
    </source>
</evidence>
<comment type="similarity">
    <text evidence="7 14">Belongs to the CobU/CobP family.</text>
</comment>
<feature type="binding site" evidence="16">
    <location>
        <begin position="31"/>
        <end position="38"/>
    </location>
    <ligand>
        <name>GTP</name>
        <dbReference type="ChEBI" id="CHEBI:37565"/>
    </ligand>
</feature>
<dbReference type="CDD" id="cd00544">
    <property type="entry name" value="CobU"/>
    <property type="match status" value="1"/>
</dbReference>
<dbReference type="InterPro" id="IPR027417">
    <property type="entry name" value="P-loop_NTPase"/>
</dbReference>
<dbReference type="HOGENOM" id="CLU_094161_0_1_4"/>
<dbReference type="KEGG" id="buo:BRPE64_ACDS06560"/>
<evidence type="ECO:0000256" key="13">
    <source>
        <dbReference type="ARBA" id="ARBA00023134"/>
    </source>
</evidence>
<reference evidence="17 18" key="2">
    <citation type="journal article" date="2018" name="Int. J. Syst. Evol. Microbiol.">
        <title>Burkholderia insecticola sp. nov., a gut symbiotic bacterium of the bean bug Riptortus pedestris.</title>
        <authorList>
            <person name="Takeshita K."/>
            <person name="Tamaki H."/>
            <person name="Ohbayashi T."/>
            <person name="Meng X.-Y."/>
            <person name="Sone T."/>
            <person name="Mitani Y."/>
            <person name="Peeters C."/>
            <person name="Kikuchi Y."/>
            <person name="Vandamme P."/>
        </authorList>
    </citation>
    <scope>NUCLEOTIDE SEQUENCE [LARGE SCALE GENOMIC DNA]</scope>
    <source>
        <strain evidence="17">RPE64</strain>
    </source>
</reference>
<dbReference type="GO" id="GO:0009236">
    <property type="term" value="P:cobalamin biosynthetic process"/>
    <property type="evidence" value="ECO:0007669"/>
    <property type="project" value="UniProtKB-UniRule"/>
</dbReference>
<keyword evidence="8 14" id="KW-0169">Cobalamin biosynthesis</keyword>
<comment type="pathway">
    <text evidence="6 14">Cofactor biosynthesis; adenosylcobalamin biosynthesis; adenosylcobalamin from cob(II)yrinate a,c-diamide: step 5/7.</text>
</comment>
<dbReference type="InterPro" id="IPR003203">
    <property type="entry name" value="CobU/CobP"/>
</dbReference>
<comment type="pathway">
    <text evidence="5 14">Cofactor biosynthesis; adenosylcobalamin biosynthesis; adenosylcobalamin from cob(II)yrinate a,c-diamide: step 6/7.</text>
</comment>
<evidence type="ECO:0000256" key="6">
    <source>
        <dbReference type="ARBA" id="ARBA00005159"/>
    </source>
</evidence>
<dbReference type="UniPathway" id="UPA00148">
    <property type="reaction ID" value="UER00236"/>
</dbReference>
<protein>
    <recommendedName>
        <fullName evidence="14">Bifunctional adenosylcobalamin biosynthesis protein</fullName>
        <ecNumber evidence="14">2.7.1.156</ecNumber>
        <ecNumber evidence="14">2.7.7.62</ecNumber>
    </recommendedName>
</protein>
<feature type="binding site" evidence="16">
    <location>
        <position position="87"/>
    </location>
    <ligand>
        <name>GTP</name>
        <dbReference type="ChEBI" id="CHEBI:37565"/>
    </ligand>
</feature>
<evidence type="ECO:0000313" key="17">
    <source>
        <dbReference type="EMBL" id="BAN22410.1"/>
    </source>
</evidence>
<evidence type="ECO:0000256" key="8">
    <source>
        <dbReference type="ARBA" id="ARBA00022573"/>
    </source>
</evidence>
<dbReference type="PANTHER" id="PTHR34848">
    <property type="match status" value="1"/>
</dbReference>
<evidence type="ECO:0000256" key="15">
    <source>
        <dbReference type="PIRSR" id="PIRSR006135-1"/>
    </source>
</evidence>
<organism evidence="17 18">
    <name type="scientific">Caballeronia insecticola</name>
    <dbReference type="NCBI Taxonomy" id="758793"/>
    <lineage>
        <taxon>Bacteria</taxon>
        <taxon>Pseudomonadati</taxon>
        <taxon>Pseudomonadota</taxon>
        <taxon>Betaproteobacteria</taxon>
        <taxon>Burkholderiales</taxon>
        <taxon>Burkholderiaceae</taxon>
        <taxon>Caballeronia</taxon>
    </lineage>
</organism>
<feature type="binding site" evidence="16">
    <location>
        <position position="109"/>
    </location>
    <ligand>
        <name>GTP</name>
        <dbReference type="ChEBI" id="CHEBI:37565"/>
    </ligand>
</feature>
<dbReference type="PIRSF" id="PIRSF006135">
    <property type="entry name" value="CobU"/>
    <property type="match status" value="1"/>
</dbReference>
<evidence type="ECO:0000256" key="11">
    <source>
        <dbReference type="ARBA" id="ARBA00022777"/>
    </source>
</evidence>
<keyword evidence="12 14" id="KW-0067">ATP-binding</keyword>
<dbReference type="GO" id="GO:0043752">
    <property type="term" value="F:adenosylcobinamide kinase activity"/>
    <property type="evidence" value="ECO:0007669"/>
    <property type="project" value="UniProtKB-EC"/>
</dbReference>
<dbReference type="SUPFAM" id="SSF52540">
    <property type="entry name" value="P-loop containing nucleoside triphosphate hydrolases"/>
    <property type="match status" value="1"/>
</dbReference>
<dbReference type="EC" id="2.7.7.62" evidence="14"/>
<name>R4WNF9_9BURK</name>
<evidence type="ECO:0000256" key="10">
    <source>
        <dbReference type="ARBA" id="ARBA00022741"/>
    </source>
</evidence>
<sequence>MASGDSHEEQRAILARQYNIAMTADLTFILGGARSGKSAHAERLAAQSGLPVTYIATAGIDTQGDPEFAERVRIHRERRPAHWTLVEAPLDLAGALLDADRAGHCVLIDCLTLWLANLLFAQTPGADADEIAALPPAARDAFAAFDAALASTRGKVIVVSNEIGLGVVPLGSVTRLYVDELGRLNQRVAAASTRATLMVAGLPLALKG</sequence>
<dbReference type="Gene3D" id="3.40.50.300">
    <property type="entry name" value="P-loop containing nucleotide triphosphate hydrolases"/>
    <property type="match status" value="1"/>
</dbReference>
<evidence type="ECO:0000256" key="3">
    <source>
        <dbReference type="ARBA" id="ARBA00001522"/>
    </source>
</evidence>
<keyword evidence="10 14" id="KW-0547">Nucleotide-binding</keyword>
<comment type="function">
    <text evidence="4 14">Catalyzes ATP-dependent phosphorylation of adenosylcobinamide and addition of GMP to adenosylcobinamide phosphate.</text>
</comment>
<comment type="catalytic activity">
    <reaction evidence="1 14">
        <text>adenosylcob(III)inamide + ATP = adenosylcob(III)inamide phosphate + ADP + H(+)</text>
        <dbReference type="Rhea" id="RHEA:15769"/>
        <dbReference type="ChEBI" id="CHEBI:2480"/>
        <dbReference type="ChEBI" id="CHEBI:15378"/>
        <dbReference type="ChEBI" id="CHEBI:30616"/>
        <dbReference type="ChEBI" id="CHEBI:58502"/>
        <dbReference type="ChEBI" id="CHEBI:456216"/>
        <dbReference type="EC" id="2.7.1.156"/>
    </reaction>
</comment>